<evidence type="ECO:0008006" key="3">
    <source>
        <dbReference type="Google" id="ProtNLM"/>
    </source>
</evidence>
<evidence type="ECO:0000313" key="2">
    <source>
        <dbReference type="Proteomes" id="UP001595748"/>
    </source>
</evidence>
<comment type="caution">
    <text evidence="1">The sequence shown here is derived from an EMBL/GenBank/DDBJ whole genome shotgun (WGS) entry which is preliminary data.</text>
</comment>
<accession>A0ABV8ABZ1</accession>
<sequence length="264" mass="29926">MLFPTTCPNCLRENRAEFTDSNIHEVTCQHCQARYCVFVRKQKFEMLFDLGTRALLDGYAREAVASFAAALERFFEFYVRAYALERAAERGGEFGEALRTLEGTWRHVVSQSERQVGMFALAYLLREGQEPEFLGGKAMGTDFRNKVIHRGYIPGHAEVEEYAARIFALIDRLLTELGDTAQHAELAQEQVFAAHLAALPDNVTAIFEEHPGMFRARRFGQEHLSKSRATPLSVTGSQTPLNNAQAFQQALRERSQGLSHFKFK</sequence>
<name>A0ABV8ABZ1_9DEIO</name>
<keyword evidence="2" id="KW-1185">Reference proteome</keyword>
<organism evidence="1 2">
    <name type="scientific">Deinococcus antarcticus</name>
    <dbReference type="NCBI Taxonomy" id="1298767"/>
    <lineage>
        <taxon>Bacteria</taxon>
        <taxon>Thermotogati</taxon>
        <taxon>Deinococcota</taxon>
        <taxon>Deinococci</taxon>
        <taxon>Deinococcales</taxon>
        <taxon>Deinococcaceae</taxon>
        <taxon>Deinococcus</taxon>
    </lineage>
</organism>
<reference evidence="2" key="1">
    <citation type="journal article" date="2019" name="Int. J. Syst. Evol. Microbiol.">
        <title>The Global Catalogue of Microorganisms (GCM) 10K type strain sequencing project: providing services to taxonomists for standard genome sequencing and annotation.</title>
        <authorList>
            <consortium name="The Broad Institute Genomics Platform"/>
            <consortium name="The Broad Institute Genome Sequencing Center for Infectious Disease"/>
            <person name="Wu L."/>
            <person name="Ma J."/>
        </authorList>
    </citation>
    <scope>NUCLEOTIDE SEQUENCE [LARGE SCALE GENOMIC DNA]</scope>
    <source>
        <strain evidence="2">CCTCC AB 2013263</strain>
    </source>
</reference>
<gene>
    <name evidence="1" type="ORF">ACFOPQ_19735</name>
</gene>
<dbReference type="EMBL" id="JBHRZF010000221">
    <property type="protein sequence ID" value="MFC3862999.1"/>
    <property type="molecule type" value="Genomic_DNA"/>
</dbReference>
<evidence type="ECO:0000313" key="1">
    <source>
        <dbReference type="EMBL" id="MFC3862999.1"/>
    </source>
</evidence>
<dbReference type="RefSeq" id="WP_380080936.1">
    <property type="nucleotide sequence ID" value="NZ_JBHRZF010000221.1"/>
</dbReference>
<dbReference type="Proteomes" id="UP001595748">
    <property type="component" value="Unassembled WGS sequence"/>
</dbReference>
<proteinExistence type="predicted"/>
<protein>
    <recommendedName>
        <fullName evidence="3">Zn-finger containing protein</fullName>
    </recommendedName>
</protein>